<feature type="region of interest" description="Disordered" evidence="1">
    <location>
        <begin position="223"/>
        <end position="244"/>
    </location>
</feature>
<evidence type="ECO:0000256" key="1">
    <source>
        <dbReference type="SAM" id="MobiDB-lite"/>
    </source>
</evidence>
<keyword evidence="5" id="KW-1185">Reference proteome</keyword>
<evidence type="ECO:0000256" key="2">
    <source>
        <dbReference type="SAM" id="SignalP"/>
    </source>
</evidence>
<dbReference type="AlphaFoldDB" id="A0A9X1XRS3"/>
<dbReference type="EMBL" id="JALNUB010000007">
    <property type="protein sequence ID" value="MCK8142575.1"/>
    <property type="molecule type" value="Genomic_DNA"/>
</dbReference>
<dbReference type="PANTHER" id="PTHR39200:SF1">
    <property type="entry name" value="AUTO-TRANSPORTER ADHESIN HEAD GIN DOMAIN-CONTAINING PROTEIN-RELATED"/>
    <property type="match status" value="1"/>
</dbReference>
<evidence type="ECO:0000313" key="4">
    <source>
        <dbReference type="EMBL" id="MCK8142575.1"/>
    </source>
</evidence>
<feature type="chain" id="PRO_5040977755" evidence="2">
    <location>
        <begin position="22"/>
        <end position="244"/>
    </location>
</feature>
<feature type="signal peptide" evidence="2">
    <location>
        <begin position="1"/>
        <end position="21"/>
    </location>
</feature>
<dbReference type="PANTHER" id="PTHR39200">
    <property type="entry name" value="HYPOTHETICAL EXPORTED PROTEIN"/>
    <property type="match status" value="1"/>
</dbReference>
<name>A0A9X1XRS3_9FLAO</name>
<dbReference type="RefSeq" id="WP_248428720.1">
    <property type="nucleotide sequence ID" value="NZ_JALNUB010000007.1"/>
</dbReference>
<keyword evidence="2" id="KW-0732">Signal</keyword>
<feature type="compositionally biased region" description="Polar residues" evidence="1">
    <location>
        <begin position="235"/>
        <end position="244"/>
    </location>
</feature>
<evidence type="ECO:0000259" key="3">
    <source>
        <dbReference type="Pfam" id="PF10988"/>
    </source>
</evidence>
<protein>
    <submittedName>
        <fullName evidence="4">DUF2807 domain-containing protein</fullName>
    </submittedName>
</protein>
<feature type="domain" description="Putative auto-transporter adhesin head GIN" evidence="3">
    <location>
        <begin position="45"/>
        <end position="228"/>
    </location>
</feature>
<evidence type="ECO:0000313" key="5">
    <source>
        <dbReference type="Proteomes" id="UP001139260"/>
    </source>
</evidence>
<sequence length="244" mass="25849">MKKSIYLLVACTLLATTMVQAQWKSNQGIKGNGNVISEKRTTSSYDKISVIGFFDVELVSGKEGDITIKGEENLLPHIIIEVVNQELKITTEKNKNINTSKGKKIEIKVPIETMNQVSLTGSGDITSKKLIKSDSFVIILTGSGDIKLSVESQNVDLNLTGSGDIVLNGKTENITSNLNGSGDIKASSLSAKNAKVTVSGSGDSSVSCSESIHARVNGSGDIKYIGDPQNKDTKVSGSGSIKKV</sequence>
<proteinExistence type="predicted"/>
<reference evidence="4" key="1">
    <citation type="submission" date="2022-04" db="EMBL/GenBank/DDBJ databases">
        <title>Flavobacterium pygoscelis sp. nov. isolated from Chinstrap chick (Pygoscelis antarcticus).</title>
        <authorList>
            <person name="Irgang R."/>
            <person name="Poblete-Morales M."/>
            <person name="Avendano-Herrera R."/>
        </authorList>
    </citation>
    <scope>NUCLEOTIDE SEQUENCE</scope>
    <source>
        <strain evidence="4">I-SCBP12n</strain>
    </source>
</reference>
<organism evidence="4 5">
    <name type="scientific">Flavobacterium pygoscelis</name>
    <dbReference type="NCBI Taxonomy" id="2893176"/>
    <lineage>
        <taxon>Bacteria</taxon>
        <taxon>Pseudomonadati</taxon>
        <taxon>Bacteroidota</taxon>
        <taxon>Flavobacteriia</taxon>
        <taxon>Flavobacteriales</taxon>
        <taxon>Flavobacteriaceae</taxon>
        <taxon>Flavobacterium</taxon>
    </lineage>
</organism>
<dbReference type="Pfam" id="PF10988">
    <property type="entry name" value="DUF2807"/>
    <property type="match status" value="1"/>
</dbReference>
<dbReference type="InterPro" id="IPR021255">
    <property type="entry name" value="DUF2807"/>
</dbReference>
<dbReference type="Gene3D" id="2.160.20.120">
    <property type="match status" value="1"/>
</dbReference>
<gene>
    <name evidence="4" type="ORF">MW871_11800</name>
</gene>
<accession>A0A9X1XRS3</accession>
<dbReference type="Proteomes" id="UP001139260">
    <property type="component" value="Unassembled WGS sequence"/>
</dbReference>
<comment type="caution">
    <text evidence="4">The sequence shown here is derived from an EMBL/GenBank/DDBJ whole genome shotgun (WGS) entry which is preliminary data.</text>
</comment>